<feature type="compositionally biased region" description="Low complexity" evidence="6">
    <location>
        <begin position="1"/>
        <end position="11"/>
    </location>
</feature>
<dbReference type="EMBL" id="LQBL01000029">
    <property type="protein sequence ID" value="KUG52775.1"/>
    <property type="molecule type" value="Genomic_DNA"/>
</dbReference>
<keyword evidence="5 7" id="KW-0472">Membrane</keyword>
<evidence type="ECO:0000256" key="5">
    <source>
        <dbReference type="ARBA" id="ARBA00023136"/>
    </source>
</evidence>
<evidence type="ECO:0000256" key="6">
    <source>
        <dbReference type="SAM" id="MobiDB-lite"/>
    </source>
</evidence>
<comment type="caution">
    <text evidence="8">The sequence shown here is derived from an EMBL/GenBank/DDBJ whole genome shotgun (WGS) entry which is preliminary data.</text>
</comment>
<feature type="region of interest" description="Disordered" evidence="6">
    <location>
        <begin position="1"/>
        <end position="24"/>
    </location>
</feature>
<evidence type="ECO:0000256" key="2">
    <source>
        <dbReference type="ARBA" id="ARBA00022475"/>
    </source>
</evidence>
<keyword evidence="9" id="KW-1185">Reference proteome</keyword>
<protein>
    <submittedName>
        <fullName evidence="8">ABC transporter permease</fullName>
    </submittedName>
</protein>
<dbReference type="RefSeq" id="WP_058891849.1">
    <property type="nucleotide sequence ID" value="NZ_LQBL01000029.1"/>
</dbReference>
<dbReference type="Proteomes" id="UP000054837">
    <property type="component" value="Unassembled WGS sequence"/>
</dbReference>
<evidence type="ECO:0000256" key="3">
    <source>
        <dbReference type="ARBA" id="ARBA00022692"/>
    </source>
</evidence>
<dbReference type="GO" id="GO:0005886">
    <property type="term" value="C:plasma membrane"/>
    <property type="evidence" value="ECO:0007669"/>
    <property type="project" value="UniProtKB-SubCell"/>
</dbReference>
<dbReference type="AlphaFoldDB" id="A0A0W8I414"/>
<dbReference type="STRING" id="767452.AVL62_14455"/>
<accession>A0A0W8I414</accession>
<feature type="transmembrane region" description="Helical" evidence="7">
    <location>
        <begin position="76"/>
        <end position="95"/>
    </location>
</feature>
<keyword evidence="2" id="KW-1003">Cell membrane</keyword>
<feature type="transmembrane region" description="Helical" evidence="7">
    <location>
        <begin position="329"/>
        <end position="350"/>
    </location>
</feature>
<dbReference type="PANTHER" id="PTHR32196">
    <property type="entry name" value="ABC TRANSPORTER PERMEASE PROTEIN YPHD-RELATED-RELATED"/>
    <property type="match status" value="1"/>
</dbReference>
<evidence type="ECO:0000256" key="4">
    <source>
        <dbReference type="ARBA" id="ARBA00022989"/>
    </source>
</evidence>
<keyword evidence="4 7" id="KW-1133">Transmembrane helix</keyword>
<evidence type="ECO:0000256" key="1">
    <source>
        <dbReference type="ARBA" id="ARBA00004651"/>
    </source>
</evidence>
<gene>
    <name evidence="8" type="ORF">AVL62_14455</name>
</gene>
<proteinExistence type="predicted"/>
<feature type="transmembrane region" description="Helical" evidence="7">
    <location>
        <begin position="45"/>
        <end position="64"/>
    </location>
</feature>
<dbReference type="Pfam" id="PF02653">
    <property type="entry name" value="BPD_transp_2"/>
    <property type="match status" value="1"/>
</dbReference>
<feature type="transmembrane region" description="Helical" evidence="7">
    <location>
        <begin position="126"/>
        <end position="149"/>
    </location>
</feature>
<evidence type="ECO:0000313" key="8">
    <source>
        <dbReference type="EMBL" id="KUG52775.1"/>
    </source>
</evidence>
<dbReference type="OrthoDB" id="9808136at2"/>
<reference evidence="8 9" key="1">
    <citation type="submission" date="2015-12" db="EMBL/GenBank/DDBJ databases">
        <title>Serinicoccus chungangenesis strain CD08_5 genome sequencing and assembly.</title>
        <authorList>
            <person name="Chander A.M."/>
            <person name="Kaur G."/>
            <person name="Nair G.R."/>
            <person name="Dhawan D.K."/>
            <person name="Kochhar R.K."/>
            <person name="Mayilraj S."/>
            <person name="Bhadada S.K."/>
        </authorList>
    </citation>
    <scope>NUCLEOTIDE SEQUENCE [LARGE SCALE GENOMIC DNA]</scope>
    <source>
        <strain evidence="8 9">CD08_5</strain>
    </source>
</reference>
<dbReference type="InterPro" id="IPR001851">
    <property type="entry name" value="ABC_transp_permease"/>
</dbReference>
<dbReference type="CDD" id="cd06579">
    <property type="entry name" value="TM_PBP1_transp_AraH_like"/>
    <property type="match status" value="1"/>
</dbReference>
<feature type="transmembrane region" description="Helical" evidence="7">
    <location>
        <begin position="195"/>
        <end position="220"/>
    </location>
</feature>
<feature type="transmembrane region" description="Helical" evidence="7">
    <location>
        <begin position="156"/>
        <end position="175"/>
    </location>
</feature>
<sequence length="354" mass="36151">MTGDTVAAGDAAGAGPGGPSAHDTAAQFLDRRTPLQRARGLLHKYPALSPALVLLISVIVFGSLNDRFLNPTNLSLITQQVAVVGTLALAQTLIILTAGIDLSVGAAMVLSSMVMAQVAANQGAPAVLALGIGLLVGVGTGALNGVLVTRLKLPPFITTLGTLNVFTALALLYSGGSTVRGGEMPSLLPWTGLSFELAGIRVSTGVLVMMLLYTLIAVALTRTAWGRHVYAVGDDKEAARLVGISPRRVLLSVYVVAGAIIAAAAWIQIGRANAASPNIVGDLNLDSITAVVIGGTSLFGGRGTVWGSLLGALIVGVFRNGLSLAGLDVLYQTLAVGLLVLVAVALDQWIRKAP</sequence>
<name>A0A0W8I414_9MICO</name>
<organism evidence="8 9">
    <name type="scientific">Serinicoccus chungangensis</name>
    <dbReference type="NCBI Taxonomy" id="767452"/>
    <lineage>
        <taxon>Bacteria</taxon>
        <taxon>Bacillati</taxon>
        <taxon>Actinomycetota</taxon>
        <taxon>Actinomycetes</taxon>
        <taxon>Micrococcales</taxon>
        <taxon>Ornithinimicrobiaceae</taxon>
        <taxon>Serinicoccus</taxon>
    </lineage>
</organism>
<dbReference type="PANTHER" id="PTHR32196:SF72">
    <property type="entry name" value="RIBOSE IMPORT PERMEASE PROTEIN RBSC"/>
    <property type="match status" value="1"/>
</dbReference>
<keyword evidence="3 7" id="KW-0812">Transmembrane</keyword>
<comment type="subcellular location">
    <subcellularLocation>
        <location evidence="1">Cell membrane</location>
        <topology evidence="1">Multi-pass membrane protein</topology>
    </subcellularLocation>
</comment>
<evidence type="ECO:0000256" key="7">
    <source>
        <dbReference type="SAM" id="Phobius"/>
    </source>
</evidence>
<feature type="transmembrane region" description="Helical" evidence="7">
    <location>
        <begin position="249"/>
        <end position="269"/>
    </location>
</feature>
<evidence type="ECO:0000313" key="9">
    <source>
        <dbReference type="Proteomes" id="UP000054837"/>
    </source>
</evidence>
<dbReference type="GO" id="GO:0022857">
    <property type="term" value="F:transmembrane transporter activity"/>
    <property type="evidence" value="ECO:0007669"/>
    <property type="project" value="InterPro"/>
</dbReference>
<feature type="transmembrane region" description="Helical" evidence="7">
    <location>
        <begin position="289"/>
        <end position="317"/>
    </location>
</feature>